<name>A0ABS0I638_9BACT</name>
<dbReference type="InterPro" id="IPR025970">
    <property type="entry name" value="SusE"/>
</dbReference>
<feature type="signal peptide" evidence="1">
    <location>
        <begin position="1"/>
        <end position="19"/>
    </location>
</feature>
<dbReference type="Pfam" id="PF16411">
    <property type="entry name" value="SusF_SusE"/>
    <property type="match status" value="1"/>
</dbReference>
<dbReference type="CDD" id="cd12956">
    <property type="entry name" value="CBM_SusE-F_like"/>
    <property type="match status" value="1"/>
</dbReference>
<dbReference type="Pfam" id="PF14292">
    <property type="entry name" value="SusE"/>
    <property type="match status" value="1"/>
</dbReference>
<keyword evidence="5" id="KW-1185">Reference proteome</keyword>
<evidence type="ECO:0000313" key="5">
    <source>
        <dbReference type="Proteomes" id="UP000618931"/>
    </source>
</evidence>
<dbReference type="Proteomes" id="UP000618931">
    <property type="component" value="Unassembled WGS sequence"/>
</dbReference>
<evidence type="ECO:0000259" key="2">
    <source>
        <dbReference type="Pfam" id="PF14292"/>
    </source>
</evidence>
<gene>
    <name evidence="4" type="ORF">I2H31_14680</name>
</gene>
<dbReference type="PROSITE" id="PS51257">
    <property type="entry name" value="PROKAR_LIPOPROTEIN"/>
    <property type="match status" value="1"/>
</dbReference>
<feature type="chain" id="PRO_5045875130" evidence="1">
    <location>
        <begin position="20"/>
        <end position="261"/>
    </location>
</feature>
<reference evidence="4 5" key="1">
    <citation type="submission" date="2020-11" db="EMBL/GenBank/DDBJ databases">
        <authorList>
            <person name="Kim M.K."/>
        </authorList>
    </citation>
    <scope>NUCLEOTIDE SEQUENCE [LARGE SCALE GENOMIC DNA]</scope>
    <source>
        <strain evidence="4 5">BT662</strain>
    </source>
</reference>
<organism evidence="4 5">
    <name type="scientific">Hymenobacter ruricola</name>
    <dbReference type="NCBI Taxonomy" id="2791023"/>
    <lineage>
        <taxon>Bacteria</taxon>
        <taxon>Pseudomonadati</taxon>
        <taxon>Bacteroidota</taxon>
        <taxon>Cytophagia</taxon>
        <taxon>Cytophagales</taxon>
        <taxon>Hymenobacteraceae</taxon>
        <taxon>Hymenobacter</taxon>
    </lineage>
</organism>
<keyword evidence="1" id="KW-0732">Signal</keyword>
<proteinExistence type="predicted"/>
<feature type="domain" description="SusE outer membrane protein" evidence="2">
    <location>
        <begin position="23"/>
        <end position="135"/>
    </location>
</feature>
<dbReference type="RefSeq" id="WP_196293793.1">
    <property type="nucleotide sequence ID" value="NZ_JADQDM010000007.1"/>
</dbReference>
<dbReference type="Gene3D" id="2.60.40.3620">
    <property type="match status" value="1"/>
</dbReference>
<protein>
    <submittedName>
        <fullName evidence="4">SusE domain-containing protein</fullName>
    </submittedName>
</protein>
<sequence>MKNWLTQAAAALFAVAALASCEKDEVKATLTPSNAPMLSASTSAVVLTQPNSGQPAVTFTWTPVKSLAWSNTNSSYAPSVTYQLQVSTPEGGFAGPASIPAGAGPTTVVTVEALNAALTSLALAPGVATKVQVRLAAVVGADKQAFHSAPVDLTVTPYKVCIAPNSDTWSIIGPAGVDWNTDVPLTYDCDTRTYKVTRTLNAGEFKFRKNNDWGVNYGSNVPRSGSGSAALASGGNNIAVPTTGTYTISLDLNALTYTLTQ</sequence>
<dbReference type="EMBL" id="JADQDM010000007">
    <property type="protein sequence ID" value="MBF9222349.1"/>
    <property type="molecule type" value="Genomic_DNA"/>
</dbReference>
<feature type="domain" description="Outer membrane protein SusF/SusE-like C-terminal" evidence="3">
    <location>
        <begin position="171"/>
        <end position="258"/>
    </location>
</feature>
<dbReference type="InterPro" id="IPR032187">
    <property type="entry name" value="SusF/SusE-like_C"/>
</dbReference>
<accession>A0ABS0I638</accession>
<evidence type="ECO:0000259" key="3">
    <source>
        <dbReference type="Pfam" id="PF16411"/>
    </source>
</evidence>
<evidence type="ECO:0000313" key="4">
    <source>
        <dbReference type="EMBL" id="MBF9222349.1"/>
    </source>
</evidence>
<comment type="caution">
    <text evidence="4">The sequence shown here is derived from an EMBL/GenBank/DDBJ whole genome shotgun (WGS) entry which is preliminary data.</text>
</comment>
<evidence type="ECO:0000256" key="1">
    <source>
        <dbReference type="SAM" id="SignalP"/>
    </source>
</evidence>